<sequence>MIDAVADQQRGDSPLRLVAVGGLSGSGKSTVARLIGGIIGRAPGARILRSDVLRKRIAGVSPETRLSAQHYEPGFGRRVYAQLEKHAARALGEWVSVIADATFTSEDDRTAIEIAAQRKSARFDGFWLECPPGVRTARIAERGPDASDAGAVVAVSQKAPDSSRLGDWQPLDATAPPAHVARAVAERLRNP</sequence>
<dbReference type="PANTHER" id="PTHR43883:SF1">
    <property type="entry name" value="GLUCONOKINASE"/>
    <property type="match status" value="1"/>
</dbReference>
<dbReference type="Proteomes" id="UP001404104">
    <property type="component" value="Unassembled WGS sequence"/>
</dbReference>
<evidence type="ECO:0000313" key="2">
    <source>
        <dbReference type="Proteomes" id="UP001404104"/>
    </source>
</evidence>
<dbReference type="RefSeq" id="WP_345863899.1">
    <property type="nucleotide sequence ID" value="NZ_JBDIMF010000002.1"/>
</dbReference>
<comment type="caution">
    <text evidence="1">The sequence shown here is derived from an EMBL/GenBank/DDBJ whole genome shotgun (WGS) entry which is preliminary data.</text>
</comment>
<dbReference type="InterPro" id="IPR052732">
    <property type="entry name" value="Cell-binding_unc_protein"/>
</dbReference>
<dbReference type="Pfam" id="PF13671">
    <property type="entry name" value="AAA_33"/>
    <property type="match status" value="1"/>
</dbReference>
<name>A0ABU9XQJ8_9SPHN</name>
<dbReference type="PANTHER" id="PTHR43883">
    <property type="entry name" value="SLR0207 PROTEIN"/>
    <property type="match status" value="1"/>
</dbReference>
<dbReference type="Gene3D" id="3.40.50.300">
    <property type="entry name" value="P-loop containing nucleotide triphosphate hydrolases"/>
    <property type="match status" value="1"/>
</dbReference>
<reference evidence="1 2" key="1">
    <citation type="submission" date="2024-05" db="EMBL/GenBank/DDBJ databases">
        <authorList>
            <person name="Liu Q."/>
            <person name="Xin Y.-H."/>
        </authorList>
    </citation>
    <scope>NUCLEOTIDE SEQUENCE [LARGE SCALE GENOMIC DNA]</scope>
    <source>
        <strain evidence="1 2">CGMCC 1.15349</strain>
    </source>
</reference>
<dbReference type="EMBL" id="JBDIMF010000002">
    <property type="protein sequence ID" value="MEN2786095.1"/>
    <property type="molecule type" value="Genomic_DNA"/>
</dbReference>
<protein>
    <submittedName>
        <fullName evidence="1">AAA family ATPase</fullName>
    </submittedName>
</protein>
<organism evidence="1 2">
    <name type="scientific">Sphingomonas qilianensis</name>
    <dbReference type="NCBI Taxonomy" id="1736690"/>
    <lineage>
        <taxon>Bacteria</taxon>
        <taxon>Pseudomonadati</taxon>
        <taxon>Pseudomonadota</taxon>
        <taxon>Alphaproteobacteria</taxon>
        <taxon>Sphingomonadales</taxon>
        <taxon>Sphingomonadaceae</taxon>
        <taxon>Sphingomonas</taxon>
    </lineage>
</organism>
<evidence type="ECO:0000313" key="1">
    <source>
        <dbReference type="EMBL" id="MEN2786095.1"/>
    </source>
</evidence>
<accession>A0ABU9XQJ8</accession>
<gene>
    <name evidence="1" type="ORF">ABC969_06625</name>
</gene>
<dbReference type="SUPFAM" id="SSF52540">
    <property type="entry name" value="P-loop containing nucleoside triphosphate hydrolases"/>
    <property type="match status" value="1"/>
</dbReference>
<proteinExistence type="predicted"/>
<keyword evidence="2" id="KW-1185">Reference proteome</keyword>
<dbReference type="InterPro" id="IPR027417">
    <property type="entry name" value="P-loop_NTPase"/>
</dbReference>